<proteinExistence type="predicted"/>
<accession>A0A381WFH0</accession>
<name>A0A381WFH0_9ZZZZ</name>
<dbReference type="EMBL" id="UINC01011590">
    <property type="protein sequence ID" value="SVA51061.1"/>
    <property type="molecule type" value="Genomic_DNA"/>
</dbReference>
<dbReference type="AlphaFoldDB" id="A0A381WFH0"/>
<evidence type="ECO:0000313" key="1">
    <source>
        <dbReference type="EMBL" id="SVA51061.1"/>
    </source>
</evidence>
<organism evidence="1">
    <name type="scientific">marine metagenome</name>
    <dbReference type="NCBI Taxonomy" id="408172"/>
    <lineage>
        <taxon>unclassified sequences</taxon>
        <taxon>metagenomes</taxon>
        <taxon>ecological metagenomes</taxon>
    </lineage>
</organism>
<protein>
    <submittedName>
        <fullName evidence="1">Uncharacterized protein</fullName>
    </submittedName>
</protein>
<gene>
    <name evidence="1" type="ORF">METZ01_LOCUS103915</name>
</gene>
<sequence length="173" mass="19982">MILNLIAKKISRPQKINSLTTKISKVIEREEDKIRSNHRIGSLKVRTTGKIAQLIWKRVDFIEFDQQWLHQLDQNLTEKKIQLHFNASPPISKGKSIYSEGKGFLYCVYKYTGEKNKKKLTLARKKPLLNVSGYSRSRTTKALNTLSSTLSCSKELQKISRILELCWKMGVKT</sequence>
<reference evidence="1" key="1">
    <citation type="submission" date="2018-05" db="EMBL/GenBank/DDBJ databases">
        <authorList>
            <person name="Lanie J.A."/>
            <person name="Ng W.-L."/>
            <person name="Kazmierczak K.M."/>
            <person name="Andrzejewski T.M."/>
            <person name="Davidsen T.M."/>
            <person name="Wayne K.J."/>
            <person name="Tettelin H."/>
            <person name="Glass J.I."/>
            <person name="Rusch D."/>
            <person name="Podicherti R."/>
            <person name="Tsui H.-C.T."/>
            <person name="Winkler M.E."/>
        </authorList>
    </citation>
    <scope>NUCLEOTIDE SEQUENCE</scope>
</reference>